<comment type="subcellular location">
    <subcellularLocation>
        <location evidence="1">Golgi apparatus membrane</location>
        <topology evidence="1">Single-pass type II membrane protein</topology>
    </subcellularLocation>
</comment>
<name>A0AA35R8V5_GEOBA</name>
<proteinExistence type="predicted"/>
<evidence type="ECO:0000256" key="1">
    <source>
        <dbReference type="ARBA" id="ARBA00004323"/>
    </source>
</evidence>
<sequence>MRAGWRSLRSRWVFVSLALVIGAVVSYWLAPHYALAKKVNRLQSLNQRLQEEIARLQRPAVGVSTDEGRVGERAGEHDNAYDTLEKWESVRNSRCETIHIGFIAAGYNASRQVATVMKTILFHRHNPLHFHFVSDIPAKHILGTLMNTWQLPAVNFSFYDTEPLEERISWIPSFHYSGVYGLMKLVAPQVFPWSIESIIMLDTDVMLNSDIALLWHFFVDIKERRKLLGIVENQSNWYLGSLWENHHPWPAVGRGFNTGVVLLNLEEMRRQGWDSMWSGVARMHANPAALADQDVVNAVIKEYPHIHLILPCGWNVQLGDNSRSEFCYQNGESFHIIHWNSPNKMNVEKNNGAYFRLMYNGFVQYDGNLLRRELITCSSFENNVARGQSPNQTRDACSAFRNVAKLQLRTHPFFIGNIISKPNAVTLISQLSMDRLQMLEPLCRYWKGPMSVSVYASDSETIKLSNYVTRHECFQQRNDISLHIVYPESSNLYPVNYLRNVALDHLTTKYALLLDIDFIPMVDLHDYLLEATRVLGAEKRALVVPAFETHLYRLDFPQSKPALLEMLEAGSIKPFRYNEWPKGHAPTNYQHWKTASRPYRVNWAPDFEPYVVLQWPFARYDTRFVGFGWNKVSHITELHHAGYEFVVLPEAFVIHMPHSPSLDISNFRSSSLYRDCLQVLKREFQETLKLKYSFGHS</sequence>
<keyword evidence="5" id="KW-0735">Signal-anchor</keyword>
<dbReference type="Pfam" id="PF13896">
    <property type="entry name" value="Glyco_transf_49"/>
    <property type="match status" value="2"/>
</dbReference>
<evidence type="ECO:0000256" key="8">
    <source>
        <dbReference type="ARBA" id="ARBA00023136"/>
    </source>
</evidence>
<evidence type="ECO:0000256" key="5">
    <source>
        <dbReference type="ARBA" id="ARBA00022968"/>
    </source>
</evidence>
<dbReference type="Gene3D" id="3.90.550.10">
    <property type="entry name" value="Spore Coat Polysaccharide Biosynthesis Protein SpsA, Chain A"/>
    <property type="match status" value="2"/>
</dbReference>
<reference evidence="11" key="1">
    <citation type="submission" date="2023-03" db="EMBL/GenBank/DDBJ databases">
        <authorList>
            <person name="Steffen K."/>
            <person name="Cardenas P."/>
        </authorList>
    </citation>
    <scope>NUCLEOTIDE SEQUENCE</scope>
</reference>
<dbReference type="FunFam" id="3.90.550.10:FF:000016">
    <property type="entry name" value="LARGE xylosyl- and glucuronyltransferase 2"/>
    <property type="match status" value="1"/>
</dbReference>
<dbReference type="AlphaFoldDB" id="A0AA35R8V5"/>
<dbReference type="Proteomes" id="UP001174909">
    <property type="component" value="Unassembled WGS sequence"/>
</dbReference>
<protein>
    <submittedName>
        <fullName evidence="11">LARGE xylosyl- and glucuronyltransferase 1</fullName>
    </submittedName>
</protein>
<dbReference type="InterPro" id="IPR051292">
    <property type="entry name" value="Xyl/GlcA_transferase"/>
</dbReference>
<feature type="coiled-coil region" evidence="10">
    <location>
        <begin position="32"/>
        <end position="59"/>
    </location>
</feature>
<dbReference type="EMBL" id="CASHTH010000671">
    <property type="protein sequence ID" value="CAI8006241.1"/>
    <property type="molecule type" value="Genomic_DNA"/>
</dbReference>
<organism evidence="11 12">
    <name type="scientific">Geodia barretti</name>
    <name type="common">Barrett's horny sponge</name>
    <dbReference type="NCBI Taxonomy" id="519541"/>
    <lineage>
        <taxon>Eukaryota</taxon>
        <taxon>Metazoa</taxon>
        <taxon>Porifera</taxon>
        <taxon>Demospongiae</taxon>
        <taxon>Heteroscleromorpha</taxon>
        <taxon>Tetractinellida</taxon>
        <taxon>Astrophorina</taxon>
        <taxon>Geodiidae</taxon>
        <taxon>Geodia</taxon>
    </lineage>
</organism>
<keyword evidence="3" id="KW-0808">Transferase</keyword>
<dbReference type="InterPro" id="IPR029044">
    <property type="entry name" value="Nucleotide-diphossugar_trans"/>
</dbReference>
<accession>A0AA35R8V5</accession>
<keyword evidence="2" id="KW-0328">Glycosyltransferase</keyword>
<evidence type="ECO:0000256" key="7">
    <source>
        <dbReference type="ARBA" id="ARBA00023034"/>
    </source>
</evidence>
<dbReference type="GO" id="GO:0015020">
    <property type="term" value="F:glucuronosyltransferase activity"/>
    <property type="evidence" value="ECO:0007669"/>
    <property type="project" value="TreeGrafter"/>
</dbReference>
<dbReference type="PANTHER" id="PTHR12270">
    <property type="entry name" value="GLYCOSYLTRANSFERASE-RELATED"/>
    <property type="match status" value="1"/>
</dbReference>
<dbReference type="PANTHER" id="PTHR12270:SF25">
    <property type="entry name" value="GLYCOSYLTRANSFERASE-LIKE PROTEIN LARGE"/>
    <property type="match status" value="1"/>
</dbReference>
<dbReference type="GO" id="GO:0042285">
    <property type="term" value="F:xylosyltransferase activity"/>
    <property type="evidence" value="ECO:0007669"/>
    <property type="project" value="TreeGrafter"/>
</dbReference>
<dbReference type="Pfam" id="PF01501">
    <property type="entry name" value="Glyco_transf_8"/>
    <property type="match status" value="1"/>
</dbReference>
<evidence type="ECO:0000256" key="3">
    <source>
        <dbReference type="ARBA" id="ARBA00022679"/>
    </source>
</evidence>
<evidence type="ECO:0000256" key="9">
    <source>
        <dbReference type="ARBA" id="ARBA00023180"/>
    </source>
</evidence>
<keyword evidence="8" id="KW-0472">Membrane</keyword>
<dbReference type="GO" id="GO:0000139">
    <property type="term" value="C:Golgi membrane"/>
    <property type="evidence" value="ECO:0007669"/>
    <property type="project" value="UniProtKB-SubCell"/>
</dbReference>
<dbReference type="GO" id="GO:0035269">
    <property type="term" value="P:protein O-linked glycosylation via mannose"/>
    <property type="evidence" value="ECO:0007669"/>
    <property type="project" value="UniProtKB-ARBA"/>
</dbReference>
<evidence type="ECO:0000313" key="12">
    <source>
        <dbReference type="Proteomes" id="UP001174909"/>
    </source>
</evidence>
<comment type="caution">
    <text evidence="11">The sequence shown here is derived from an EMBL/GenBank/DDBJ whole genome shotgun (WGS) entry which is preliminary data.</text>
</comment>
<dbReference type="FunFam" id="3.90.550.10:FF:000229">
    <property type="entry name" value="Glycosyltransferase-like protein LARGE"/>
    <property type="match status" value="1"/>
</dbReference>
<keyword evidence="10" id="KW-0175">Coiled coil</keyword>
<evidence type="ECO:0000256" key="10">
    <source>
        <dbReference type="SAM" id="Coils"/>
    </source>
</evidence>
<evidence type="ECO:0000256" key="2">
    <source>
        <dbReference type="ARBA" id="ARBA00022676"/>
    </source>
</evidence>
<dbReference type="InterPro" id="IPR002495">
    <property type="entry name" value="Glyco_trans_8"/>
</dbReference>
<keyword evidence="9" id="KW-0325">Glycoprotein</keyword>
<keyword evidence="4" id="KW-0812">Transmembrane</keyword>
<evidence type="ECO:0000256" key="4">
    <source>
        <dbReference type="ARBA" id="ARBA00022692"/>
    </source>
</evidence>
<gene>
    <name evidence="11" type="ORF">GBAR_LOCUS4614</name>
</gene>
<evidence type="ECO:0000313" key="11">
    <source>
        <dbReference type="EMBL" id="CAI8006241.1"/>
    </source>
</evidence>
<evidence type="ECO:0000256" key="6">
    <source>
        <dbReference type="ARBA" id="ARBA00022989"/>
    </source>
</evidence>
<keyword evidence="12" id="KW-1185">Reference proteome</keyword>
<keyword evidence="7" id="KW-0333">Golgi apparatus</keyword>
<dbReference type="SUPFAM" id="SSF53448">
    <property type="entry name" value="Nucleotide-diphospho-sugar transferases"/>
    <property type="match status" value="2"/>
</dbReference>
<keyword evidence="6" id="KW-1133">Transmembrane helix</keyword>